<feature type="domain" description="C2 NT-type" evidence="2">
    <location>
        <begin position="9"/>
        <end position="177"/>
    </location>
</feature>
<feature type="region of interest" description="Disordered" evidence="1">
    <location>
        <begin position="631"/>
        <end position="650"/>
    </location>
</feature>
<dbReference type="Pfam" id="PF10358">
    <property type="entry name" value="NT-C2"/>
    <property type="match status" value="1"/>
</dbReference>
<dbReference type="EMBL" id="OX459118">
    <property type="protein sequence ID" value="CAI9091420.1"/>
    <property type="molecule type" value="Genomic_DNA"/>
</dbReference>
<dbReference type="InterPro" id="IPR019448">
    <property type="entry name" value="NT-C2"/>
</dbReference>
<dbReference type="AlphaFoldDB" id="A0AAV1C746"/>
<feature type="compositionally biased region" description="Basic and acidic residues" evidence="1">
    <location>
        <begin position="204"/>
        <end position="213"/>
    </location>
</feature>
<sequence length="759" mass="84704">MVVRMTKWRPWPPLSSKKFEVKITVKELQGLKVLAERVAGKSMVGPDCSRLAVEIKWKGSKGIALTSLRRSVKRNFTKEESLREDGVVEWNEEFQSVCSFGVVKDAVYHPWEVVFTVFNGSNAGENDKILLVAKSSLNLAGFGSTADKDVEVSIPMENSNSKVACNATLLLSLRLLEMKSAQDTSEVSHRPIPCLPLSPLREFSSPEKGDRSPAKTGSGKVNIFKGLSARRVKKDGREEDGSDGKSSTKSDDAEYVYPFDTDSVDDDTDKEDEATDGKASKSRKSVGYETLAQANHAGGLFYCSTSGSEDEDWIYYNHHKMDTGNSCYDNSDTSVPKTNQTTLNSPIDKILPWRKRKVSFKSSKAKGEPLLKRHYGDEGGDDIDFDRRQLCSSESSFGVLKSEEDAITSRSSVSEFGDDNFAVGSWEQREILSRDGHLKLKTSVFFASIDQRSERAAGEGACTSLVAVIADWFQNNRGEMPIKSQFDSLIREGSLDWRNLCENESYREQFPDKHFDLETVLQAKVHSLSVVPEKSFVGFFHPEGIEDGELDFLQGAMSFDNIWDEISQAIPSDCSAATDPLVYIVSWNDHFFILKVEQDAFYIVDTLGERLFEGCNQAFILKFDRDTTIQEVPSETQKSDDKAPKDGGEKVEGKDLKEVVVSEDQIVLVNKEEPTILFQGKDTCKEYIKSFLAAIPLRELQVDLKKGLLASVPLHHRLQIEFHYTKFSQPLVVSDPVEAVISNPMEAVVYTTESLPVAV</sequence>
<feature type="compositionally biased region" description="Basic and acidic residues" evidence="1">
    <location>
        <begin position="637"/>
        <end position="650"/>
    </location>
</feature>
<reference evidence="3" key="1">
    <citation type="submission" date="2023-03" db="EMBL/GenBank/DDBJ databases">
        <authorList>
            <person name="Julca I."/>
        </authorList>
    </citation>
    <scope>NUCLEOTIDE SEQUENCE</scope>
</reference>
<accession>A0AAV1C746</accession>
<keyword evidence="4" id="KW-1185">Reference proteome</keyword>
<evidence type="ECO:0000259" key="2">
    <source>
        <dbReference type="PROSITE" id="PS51840"/>
    </source>
</evidence>
<feature type="region of interest" description="Disordered" evidence="1">
    <location>
        <begin position="185"/>
        <end position="285"/>
    </location>
</feature>
<gene>
    <name evidence="3" type="ORF">OLC1_LOCUS3351</name>
</gene>
<organism evidence="3 4">
    <name type="scientific">Oldenlandia corymbosa var. corymbosa</name>
    <dbReference type="NCBI Taxonomy" id="529605"/>
    <lineage>
        <taxon>Eukaryota</taxon>
        <taxon>Viridiplantae</taxon>
        <taxon>Streptophyta</taxon>
        <taxon>Embryophyta</taxon>
        <taxon>Tracheophyta</taxon>
        <taxon>Spermatophyta</taxon>
        <taxon>Magnoliopsida</taxon>
        <taxon>eudicotyledons</taxon>
        <taxon>Gunneridae</taxon>
        <taxon>Pentapetalae</taxon>
        <taxon>asterids</taxon>
        <taxon>lamiids</taxon>
        <taxon>Gentianales</taxon>
        <taxon>Rubiaceae</taxon>
        <taxon>Rubioideae</taxon>
        <taxon>Spermacoceae</taxon>
        <taxon>Hedyotis-Oldenlandia complex</taxon>
        <taxon>Oldenlandia</taxon>
    </lineage>
</organism>
<proteinExistence type="predicted"/>
<feature type="compositionally biased region" description="Acidic residues" evidence="1">
    <location>
        <begin position="262"/>
        <end position="274"/>
    </location>
</feature>
<evidence type="ECO:0000313" key="4">
    <source>
        <dbReference type="Proteomes" id="UP001161247"/>
    </source>
</evidence>
<evidence type="ECO:0000313" key="3">
    <source>
        <dbReference type="EMBL" id="CAI9091420.1"/>
    </source>
</evidence>
<protein>
    <submittedName>
        <fullName evidence="3">OLC1v1026451C1</fullName>
    </submittedName>
</protein>
<dbReference type="Proteomes" id="UP001161247">
    <property type="component" value="Chromosome 1"/>
</dbReference>
<name>A0AAV1C746_OLDCO</name>
<dbReference type="PANTHER" id="PTHR31182">
    <property type="entry name" value="C2 NT-TYPE DOMAIN-CONTAINING PROTEIN"/>
    <property type="match status" value="1"/>
</dbReference>
<feature type="compositionally biased region" description="Basic and acidic residues" evidence="1">
    <location>
        <begin position="235"/>
        <end position="252"/>
    </location>
</feature>
<dbReference type="PANTHER" id="PTHR31182:SF23">
    <property type="entry name" value="SPLICING FACTOR 3A SUBUNIT"/>
    <property type="match status" value="1"/>
</dbReference>
<evidence type="ECO:0000256" key="1">
    <source>
        <dbReference type="SAM" id="MobiDB-lite"/>
    </source>
</evidence>
<dbReference type="PROSITE" id="PS51840">
    <property type="entry name" value="C2_NT"/>
    <property type="match status" value="1"/>
</dbReference>